<sequence length="145" mass="15940">MVKCLSFLAGKRLTNRSARKTVVKKLDDANVPRAQIVSVTGHRNEKSLDDYVDSFSTVRSKQLSNIISGRETLTGVGDGSKVGPLQIRDRNISVVPCTSTSSMADQQRQFPVLNLANLAQNMENSTMNITVNTNMQMSQPDIKNV</sequence>
<protein>
    <submittedName>
        <fullName evidence="1">Uncharacterized protein</fullName>
    </submittedName>
</protein>
<evidence type="ECO:0000313" key="2">
    <source>
        <dbReference type="Proteomes" id="UP001152795"/>
    </source>
</evidence>
<keyword evidence="2" id="KW-1185">Reference proteome</keyword>
<accession>A0A6S7IR41</accession>
<gene>
    <name evidence="1" type="ORF">PACLA_8A079285</name>
</gene>
<dbReference type="Proteomes" id="UP001152795">
    <property type="component" value="Unassembled WGS sequence"/>
</dbReference>
<dbReference type="EMBL" id="CACRXK020010815">
    <property type="protein sequence ID" value="CAB4020166.1"/>
    <property type="molecule type" value="Genomic_DNA"/>
</dbReference>
<organism evidence="1 2">
    <name type="scientific">Paramuricea clavata</name>
    <name type="common">Red gorgonian</name>
    <name type="synonym">Violescent sea-whip</name>
    <dbReference type="NCBI Taxonomy" id="317549"/>
    <lineage>
        <taxon>Eukaryota</taxon>
        <taxon>Metazoa</taxon>
        <taxon>Cnidaria</taxon>
        <taxon>Anthozoa</taxon>
        <taxon>Octocorallia</taxon>
        <taxon>Malacalcyonacea</taxon>
        <taxon>Plexauridae</taxon>
        <taxon>Paramuricea</taxon>
    </lineage>
</organism>
<dbReference type="AlphaFoldDB" id="A0A6S7IR41"/>
<comment type="caution">
    <text evidence="1">The sequence shown here is derived from an EMBL/GenBank/DDBJ whole genome shotgun (WGS) entry which is preliminary data.</text>
</comment>
<feature type="non-terminal residue" evidence="1">
    <location>
        <position position="145"/>
    </location>
</feature>
<proteinExistence type="predicted"/>
<reference evidence="1" key="1">
    <citation type="submission" date="2020-04" db="EMBL/GenBank/DDBJ databases">
        <authorList>
            <person name="Alioto T."/>
            <person name="Alioto T."/>
            <person name="Gomez Garrido J."/>
        </authorList>
    </citation>
    <scope>NUCLEOTIDE SEQUENCE</scope>
    <source>
        <strain evidence="1">A484AB</strain>
    </source>
</reference>
<evidence type="ECO:0000313" key="1">
    <source>
        <dbReference type="EMBL" id="CAB4020166.1"/>
    </source>
</evidence>
<name>A0A6S7IR41_PARCT</name>